<dbReference type="PANTHER" id="PTHR10218:SF302">
    <property type="entry name" value="GUANINE NUCLEOTIDE-BINDING PROTEIN ALPHA-5 SUBUNIT"/>
    <property type="match status" value="1"/>
</dbReference>
<dbReference type="Gene3D" id="1.10.400.10">
    <property type="entry name" value="GI Alpha 1, domain 2-like"/>
    <property type="match status" value="1"/>
</dbReference>
<dbReference type="EMBL" id="JAPDFW010000090">
    <property type="protein sequence ID" value="KAJ5071270.1"/>
    <property type="molecule type" value="Genomic_DNA"/>
</dbReference>
<dbReference type="InterPro" id="IPR011025">
    <property type="entry name" value="GproteinA_insert"/>
</dbReference>
<dbReference type="InterPro" id="IPR027417">
    <property type="entry name" value="P-loop_NTPase"/>
</dbReference>
<comment type="caution">
    <text evidence="9">The sequence shown here is derived from an EMBL/GenBank/DDBJ whole genome shotgun (WGS) entry which is preliminary data.</text>
</comment>
<keyword evidence="6" id="KW-0807">Transducer</keyword>
<dbReference type="PROSITE" id="PS51882">
    <property type="entry name" value="G_ALPHA"/>
    <property type="match status" value="1"/>
</dbReference>
<accession>A0A9Q0LHG4</accession>
<dbReference type="PRINTS" id="PR00318">
    <property type="entry name" value="GPROTEINA"/>
</dbReference>
<evidence type="ECO:0000313" key="10">
    <source>
        <dbReference type="Proteomes" id="UP001149090"/>
    </source>
</evidence>
<keyword evidence="3 7" id="KW-0547">Nucleotide-binding</keyword>
<dbReference type="SUPFAM" id="SSF52540">
    <property type="entry name" value="P-loop containing nucleoside triphosphate hydrolases"/>
    <property type="match status" value="1"/>
</dbReference>
<feature type="binding site" evidence="8">
    <location>
        <position position="51"/>
    </location>
    <ligand>
        <name>Mg(2+)</name>
        <dbReference type="ChEBI" id="CHEBI:18420"/>
    </ligand>
</feature>
<dbReference type="SUPFAM" id="SSF47895">
    <property type="entry name" value="Transducin (alpha subunit), insertion domain"/>
    <property type="match status" value="1"/>
</dbReference>
<dbReference type="CDD" id="cd00066">
    <property type="entry name" value="G-alpha"/>
    <property type="match status" value="1"/>
</dbReference>
<dbReference type="OrthoDB" id="5817230at2759"/>
<dbReference type="GO" id="GO:0031683">
    <property type="term" value="F:G-protein beta/gamma-subunit complex binding"/>
    <property type="evidence" value="ECO:0007669"/>
    <property type="project" value="InterPro"/>
</dbReference>
<feature type="binding site" evidence="7">
    <location>
        <begin position="200"/>
        <end position="204"/>
    </location>
    <ligand>
        <name>GTP</name>
        <dbReference type="ChEBI" id="CHEBI:37565"/>
    </ligand>
</feature>
<evidence type="ECO:0000256" key="1">
    <source>
        <dbReference type="ARBA" id="ARBA00011356"/>
    </source>
</evidence>
<dbReference type="GO" id="GO:0003924">
    <property type="term" value="F:GTPase activity"/>
    <property type="evidence" value="ECO:0007669"/>
    <property type="project" value="InterPro"/>
</dbReference>
<name>A0A9Q0LHG4_ANAIG</name>
<organism evidence="9 10">
    <name type="scientific">Anaeramoeba ignava</name>
    <name type="common">Anaerobic marine amoeba</name>
    <dbReference type="NCBI Taxonomy" id="1746090"/>
    <lineage>
        <taxon>Eukaryota</taxon>
        <taxon>Metamonada</taxon>
        <taxon>Anaeramoebidae</taxon>
        <taxon>Anaeramoeba</taxon>
    </lineage>
</organism>
<dbReference type="Pfam" id="PF00503">
    <property type="entry name" value="G-alpha"/>
    <property type="match status" value="1"/>
</dbReference>
<dbReference type="GO" id="GO:0032502">
    <property type="term" value="P:developmental process"/>
    <property type="evidence" value="ECO:0007669"/>
    <property type="project" value="UniProtKB-ARBA"/>
</dbReference>
<proteinExistence type="predicted"/>
<dbReference type="PANTHER" id="PTHR10218">
    <property type="entry name" value="GTP-BINDING PROTEIN ALPHA SUBUNIT"/>
    <property type="match status" value="1"/>
</dbReference>
<dbReference type="Proteomes" id="UP001149090">
    <property type="component" value="Unassembled WGS sequence"/>
</dbReference>
<feature type="binding site" evidence="7">
    <location>
        <begin position="150"/>
        <end position="151"/>
    </location>
    <ligand>
        <name>GTP</name>
        <dbReference type="ChEBI" id="CHEBI:37565"/>
    </ligand>
</feature>
<reference evidence="9" key="1">
    <citation type="submission" date="2022-10" db="EMBL/GenBank/DDBJ databases">
        <title>Novel sulphate-reducing endosymbionts in the free-living metamonad Anaeramoeba.</title>
        <authorList>
            <person name="Jerlstrom-Hultqvist J."/>
            <person name="Cepicka I."/>
            <person name="Gallot-Lavallee L."/>
            <person name="Salas-Leiva D."/>
            <person name="Curtis B.A."/>
            <person name="Zahonova K."/>
            <person name="Pipaliya S."/>
            <person name="Dacks J."/>
            <person name="Roger A.J."/>
        </authorList>
    </citation>
    <scope>NUCLEOTIDE SEQUENCE</scope>
    <source>
        <strain evidence="9">BMAN</strain>
    </source>
</reference>
<feature type="binding site" evidence="7">
    <location>
        <position position="329"/>
    </location>
    <ligand>
        <name>GTP</name>
        <dbReference type="ChEBI" id="CHEBI:37565"/>
    </ligand>
</feature>
<dbReference type="GO" id="GO:0007188">
    <property type="term" value="P:adenylate cyclase-modulating G protein-coupled receptor signaling pathway"/>
    <property type="evidence" value="ECO:0007669"/>
    <property type="project" value="TreeGrafter"/>
</dbReference>
<keyword evidence="4 8" id="KW-0460">Magnesium</keyword>
<dbReference type="FunFam" id="1.10.400.10:FF:000007">
    <property type="entry name" value="Guanine nucleotide-binding protein subunit alpha"/>
    <property type="match status" value="1"/>
</dbReference>
<dbReference type="GO" id="GO:0005834">
    <property type="term" value="C:heterotrimeric G-protein complex"/>
    <property type="evidence" value="ECO:0007669"/>
    <property type="project" value="TreeGrafter"/>
</dbReference>
<dbReference type="AlphaFoldDB" id="A0A9Q0LHG4"/>
<keyword evidence="5 7" id="KW-0342">GTP-binding</keyword>
<gene>
    <name evidence="9" type="ORF">M0811_10542</name>
</gene>
<dbReference type="InterPro" id="IPR001019">
    <property type="entry name" value="Gprotein_alpha_su"/>
</dbReference>
<evidence type="ECO:0000256" key="4">
    <source>
        <dbReference type="ARBA" id="ARBA00022842"/>
    </source>
</evidence>
<evidence type="ECO:0000313" key="9">
    <source>
        <dbReference type="EMBL" id="KAJ5071270.1"/>
    </source>
</evidence>
<feature type="binding site" evidence="7">
    <location>
        <begin position="175"/>
        <end position="181"/>
    </location>
    <ligand>
        <name>GTP</name>
        <dbReference type="ChEBI" id="CHEBI:37565"/>
    </ligand>
</feature>
<comment type="subunit">
    <text evidence="1">G proteins are composed of 3 units; alpha, beta and gamma. The alpha chain contains the guanine nucleotide binding site.</text>
</comment>
<dbReference type="Gene3D" id="3.40.50.300">
    <property type="entry name" value="P-loop containing nucleotide triphosphate hydrolases"/>
    <property type="match status" value="1"/>
</dbReference>
<dbReference type="GO" id="GO:0005525">
    <property type="term" value="F:GTP binding"/>
    <property type="evidence" value="ECO:0007669"/>
    <property type="project" value="UniProtKB-KW"/>
</dbReference>
<evidence type="ECO:0000256" key="8">
    <source>
        <dbReference type="PIRSR" id="PIRSR601019-2"/>
    </source>
</evidence>
<evidence type="ECO:0000256" key="5">
    <source>
        <dbReference type="ARBA" id="ARBA00023134"/>
    </source>
</evidence>
<dbReference type="GO" id="GO:0005737">
    <property type="term" value="C:cytoplasm"/>
    <property type="evidence" value="ECO:0007669"/>
    <property type="project" value="TreeGrafter"/>
</dbReference>
<dbReference type="SMART" id="SM00275">
    <property type="entry name" value="G_alpha"/>
    <property type="match status" value="1"/>
</dbReference>
<dbReference type="FunFam" id="3.40.50.300:FF:002307">
    <property type="entry name" value="Guanine nucleotide-binding protein G(k) subunit alpha"/>
    <property type="match status" value="1"/>
</dbReference>
<evidence type="ECO:0000256" key="6">
    <source>
        <dbReference type="ARBA" id="ARBA00023224"/>
    </source>
</evidence>
<protein>
    <submittedName>
        <fullName evidence="9">Guanine nucleotide-binding protein g(O) subunit alpha</fullName>
    </submittedName>
</protein>
<keyword evidence="2 8" id="KW-0479">Metal-binding</keyword>
<feature type="binding site" evidence="8">
    <location>
        <position position="181"/>
    </location>
    <ligand>
        <name>Mg(2+)</name>
        <dbReference type="ChEBI" id="CHEBI:18420"/>
    </ligand>
</feature>
<keyword evidence="10" id="KW-1185">Reference proteome</keyword>
<evidence type="ECO:0000256" key="3">
    <source>
        <dbReference type="ARBA" id="ARBA00022741"/>
    </source>
</evidence>
<evidence type="ECO:0000256" key="7">
    <source>
        <dbReference type="PIRSR" id="PIRSR601019-1"/>
    </source>
</evidence>
<sequence length="357" mass="41611">MGNCCKDELPIEEKKLLSRDKKIEQRIQEEKKKQFEEVKILLLGAGESGKSTFFKQMRILQDGKIPQKELDSFKPYIFQNCISQMKTLIIAAENLGIPIQNIEIVEKFHQIRSNDTFLNQELSQSIHFLWNDPGIQKAYESRDIHFQLNDSASYFFDNILRIGDPNYVVNQKDALMCRIQTNQIEQCKFTVNSLTFLLIDVGGQRTARRKWIHSFQNVTSIIFCASLSGFNQVLREDTTVNRLKESISLFHEICTSPWFMNSSIILFLNKKDIFKSKIEKYDLSQVFKEYKGTPNSYKEGFDFIRDQFKKASEINSKQARKLYIFKTCAVNSKNVQKVFRSIADTLMRQAVKNLNLV</sequence>
<dbReference type="GO" id="GO:0001664">
    <property type="term" value="F:G protein-coupled receptor binding"/>
    <property type="evidence" value="ECO:0007669"/>
    <property type="project" value="TreeGrafter"/>
</dbReference>
<dbReference type="GO" id="GO:0046872">
    <property type="term" value="F:metal ion binding"/>
    <property type="evidence" value="ECO:0007669"/>
    <property type="project" value="UniProtKB-KW"/>
</dbReference>
<evidence type="ECO:0000256" key="2">
    <source>
        <dbReference type="ARBA" id="ARBA00022723"/>
    </source>
</evidence>
<feature type="binding site" evidence="7">
    <location>
        <begin position="47"/>
        <end position="52"/>
    </location>
    <ligand>
        <name>GTP</name>
        <dbReference type="ChEBI" id="CHEBI:37565"/>
    </ligand>
</feature>
<dbReference type="OMA" id="KEFFEHA"/>
<feature type="binding site" evidence="7">
    <location>
        <begin position="269"/>
        <end position="272"/>
    </location>
    <ligand>
        <name>GTP</name>
        <dbReference type="ChEBI" id="CHEBI:37565"/>
    </ligand>
</feature>